<organism evidence="6 7">
    <name type="scientific">Halothermothrix orenii (strain H 168 / OCM 544 / DSM 9562)</name>
    <dbReference type="NCBI Taxonomy" id="373903"/>
    <lineage>
        <taxon>Bacteria</taxon>
        <taxon>Bacillati</taxon>
        <taxon>Bacillota</taxon>
        <taxon>Clostridia</taxon>
        <taxon>Halanaerobiales</taxon>
        <taxon>Halothermotrichaceae</taxon>
        <taxon>Halothermothrix</taxon>
    </lineage>
</organism>
<keyword evidence="7" id="KW-1185">Reference proteome</keyword>
<evidence type="ECO:0000256" key="4">
    <source>
        <dbReference type="ARBA" id="ARBA00023163"/>
    </source>
</evidence>
<evidence type="ECO:0000256" key="2">
    <source>
        <dbReference type="ARBA" id="ARBA00023082"/>
    </source>
</evidence>
<dbReference type="InterPro" id="IPR000943">
    <property type="entry name" value="RNA_pol_sigma70"/>
</dbReference>
<dbReference type="SUPFAM" id="SSF88946">
    <property type="entry name" value="Sigma2 domain of RNA polymerase sigma factors"/>
    <property type="match status" value="1"/>
</dbReference>
<evidence type="ECO:0000313" key="6">
    <source>
        <dbReference type="EMBL" id="ACL70519.1"/>
    </source>
</evidence>
<dbReference type="InterPro" id="IPR014284">
    <property type="entry name" value="RNA_pol_sigma-70_dom"/>
</dbReference>
<dbReference type="STRING" id="373903.Hore_17700"/>
<dbReference type="InterPro" id="IPR007627">
    <property type="entry name" value="RNA_pol_sigma70_r2"/>
</dbReference>
<dbReference type="PANTHER" id="PTHR30385">
    <property type="entry name" value="SIGMA FACTOR F FLAGELLAR"/>
    <property type="match status" value="1"/>
</dbReference>
<dbReference type="Gene3D" id="1.20.140.160">
    <property type="match status" value="1"/>
</dbReference>
<feature type="domain" description="RNA polymerase sigma-70" evidence="5">
    <location>
        <begin position="63"/>
        <end position="76"/>
    </location>
</feature>
<dbReference type="EMBL" id="CP001098">
    <property type="protein sequence ID" value="ACL70519.1"/>
    <property type="molecule type" value="Genomic_DNA"/>
</dbReference>
<dbReference type="InterPro" id="IPR013324">
    <property type="entry name" value="RNA_pol_sigma_r3/r4-like"/>
</dbReference>
<dbReference type="GO" id="GO:0016987">
    <property type="term" value="F:sigma factor activity"/>
    <property type="evidence" value="ECO:0007669"/>
    <property type="project" value="UniProtKB-KW"/>
</dbReference>
<dbReference type="PRINTS" id="PR00046">
    <property type="entry name" value="SIGMA70FCT"/>
</dbReference>
<keyword evidence="3" id="KW-0238">DNA-binding</keyword>
<dbReference type="NCBIfam" id="TIGR02937">
    <property type="entry name" value="sigma70-ECF"/>
    <property type="match status" value="1"/>
</dbReference>
<proteinExistence type="predicted"/>
<dbReference type="Pfam" id="PF04545">
    <property type="entry name" value="Sigma70_r4"/>
    <property type="match status" value="1"/>
</dbReference>
<dbReference type="Pfam" id="PF04542">
    <property type="entry name" value="Sigma70_r2"/>
    <property type="match status" value="1"/>
</dbReference>
<dbReference type="GO" id="GO:0006352">
    <property type="term" value="P:DNA-templated transcription initiation"/>
    <property type="evidence" value="ECO:0007669"/>
    <property type="project" value="InterPro"/>
</dbReference>
<keyword evidence="1" id="KW-0805">Transcription regulation</keyword>
<dbReference type="OrthoDB" id="2111981at2"/>
<dbReference type="HOGENOM" id="CLU_014793_8_3_9"/>
<evidence type="ECO:0000313" key="7">
    <source>
        <dbReference type="Proteomes" id="UP000000719"/>
    </source>
</evidence>
<reference evidence="6 7" key="1">
    <citation type="journal article" date="2009" name="PLoS ONE">
        <title>Genome analysis of the anaerobic thermohalophilic bacterium Halothermothrix orenii.</title>
        <authorList>
            <person name="Mavromatis K."/>
            <person name="Ivanova N."/>
            <person name="Anderson I."/>
            <person name="Lykidis A."/>
            <person name="Hooper S.D."/>
            <person name="Sun H."/>
            <person name="Kunin V."/>
            <person name="Lapidus A."/>
            <person name="Hugenholtz P."/>
            <person name="Patel B."/>
            <person name="Kyrpides N.C."/>
        </authorList>
    </citation>
    <scope>NUCLEOTIDE SEQUENCE [LARGE SCALE GENOMIC DNA]</scope>
    <source>
        <strain evidence="7">H 168 / OCM 544 / DSM 9562</strain>
    </source>
</reference>
<dbReference type="PROSITE" id="PS00715">
    <property type="entry name" value="SIGMA70_1"/>
    <property type="match status" value="1"/>
</dbReference>
<protein>
    <submittedName>
        <fullName evidence="6">RNA polymerase, sigma 28 subunit, FliA/WhiG family</fullName>
    </submittedName>
</protein>
<dbReference type="eggNOG" id="COG1191">
    <property type="taxonomic scope" value="Bacteria"/>
</dbReference>
<accession>B8CZ00</accession>
<sequence length="209" mass="24282">MINDYLKQLGKIKILEAEEEKELWIKYKDYNDTEARQRLITSYQPLVFKIVRQYARDNEVVMDLIQEGTLGLIDAIDSYDHKRGKSFSSYALYYIRGRVINYLKKAPACSIPAELRAAGSEFLEQLVTEGDDLEDRVEKNLVMDRIKKAVGSLPSREGYIIREIYLKDKKPKKVAGEMGISLSYLHRLKKKAVRRLRGKLSWSVYRGLL</sequence>
<gene>
    <name evidence="6" type="ordered locus">Hore_17700</name>
</gene>
<name>B8CZ00_HALOH</name>
<dbReference type="SUPFAM" id="SSF88659">
    <property type="entry name" value="Sigma3 and sigma4 domains of RNA polymerase sigma factors"/>
    <property type="match status" value="1"/>
</dbReference>
<dbReference type="Proteomes" id="UP000000719">
    <property type="component" value="Chromosome"/>
</dbReference>
<evidence type="ECO:0000256" key="1">
    <source>
        <dbReference type="ARBA" id="ARBA00023015"/>
    </source>
</evidence>
<dbReference type="GO" id="GO:0003677">
    <property type="term" value="F:DNA binding"/>
    <property type="evidence" value="ECO:0007669"/>
    <property type="project" value="UniProtKB-KW"/>
</dbReference>
<evidence type="ECO:0000256" key="3">
    <source>
        <dbReference type="ARBA" id="ARBA00023125"/>
    </source>
</evidence>
<dbReference type="InterPro" id="IPR007630">
    <property type="entry name" value="RNA_pol_sigma70_r4"/>
</dbReference>
<dbReference type="RefSeq" id="WP_015923489.1">
    <property type="nucleotide sequence ID" value="NC_011899.1"/>
</dbReference>
<keyword evidence="2" id="KW-0731">Sigma factor</keyword>
<dbReference type="AlphaFoldDB" id="B8CZ00"/>
<evidence type="ECO:0000259" key="5">
    <source>
        <dbReference type="PROSITE" id="PS00715"/>
    </source>
</evidence>
<dbReference type="KEGG" id="hor:Hore_17700"/>
<keyword evidence="4" id="KW-0804">Transcription</keyword>
<dbReference type="Gene3D" id="1.20.120.1810">
    <property type="match status" value="1"/>
</dbReference>
<dbReference type="InterPro" id="IPR013325">
    <property type="entry name" value="RNA_pol_sigma_r2"/>
</dbReference>